<reference key="1">
    <citation type="submission" date="2010-09" db="EMBL/GenBank/DDBJ databases">
        <title>Complete genome sequence of Burkholderia rhizoxinica, the endosymbiont of the phytopathogenic fungus Rhizopus microsporus.</title>
        <authorList>
            <person name="Lackner G."/>
            <person name="Moebius N."/>
            <person name="Partida-Martinez L.P."/>
            <person name="Hertweck C."/>
        </authorList>
    </citation>
    <scope>NUCLEOTIDE SEQUENCE</scope>
    <source>
        <strain>HKI 454</strain>
    </source>
</reference>
<dbReference type="EMBL" id="FR687361">
    <property type="protein sequence ID" value="CBW77361.1"/>
    <property type="molecule type" value="Genomic_DNA"/>
</dbReference>
<evidence type="ECO:0000313" key="1">
    <source>
        <dbReference type="EMBL" id="CBW77361.1"/>
    </source>
</evidence>
<name>E5AW59_MYCRK</name>
<protein>
    <submittedName>
        <fullName evidence="1">DNA integration/recombination/inversion protein</fullName>
    </submittedName>
</protein>
<geneLocation type="plasmid" evidence="1 2">
    <name>pBRH02</name>
</geneLocation>
<sequence length="60" mass="6449">MLALGLVERHTSGVDSSWVFPGGGDARPMHSVTALRATEAIMRVCGVVDRRQARTSPQTL</sequence>
<organism evidence="1 2">
    <name type="scientific">Mycetohabitans rhizoxinica (strain DSM 19002 / CIP 109453 / HKI 454)</name>
    <name type="common">Paraburkholderia rhizoxinica</name>
    <dbReference type="NCBI Taxonomy" id="882378"/>
    <lineage>
        <taxon>Bacteria</taxon>
        <taxon>Pseudomonadati</taxon>
        <taxon>Pseudomonadota</taxon>
        <taxon>Betaproteobacteria</taxon>
        <taxon>Burkholderiales</taxon>
        <taxon>Burkholderiaceae</taxon>
        <taxon>Mycetohabitans</taxon>
    </lineage>
</organism>
<dbReference type="HOGENOM" id="CLU_2932476_0_0_4"/>
<gene>
    <name evidence="1" type="ordered locus">RBRH_00756</name>
</gene>
<dbReference type="Proteomes" id="UP000007437">
    <property type="component" value="Plasmid pBRH02"/>
</dbReference>
<dbReference type="KEGG" id="brh:RBRH_00756"/>
<evidence type="ECO:0000313" key="2">
    <source>
        <dbReference type="Proteomes" id="UP000007437"/>
    </source>
</evidence>
<dbReference type="AlphaFoldDB" id="E5AW59"/>
<accession>E5AW59</accession>
<keyword evidence="1" id="KW-0614">Plasmid</keyword>
<reference evidence="1 2" key="2">
    <citation type="journal article" date="2011" name="J. Bacteriol.">
        <title>Complete genome sequence of Burkholderia rhizoxinica, an endosymbiont of Rhizopus microsporus.</title>
        <authorList>
            <person name="Lackner G."/>
            <person name="Moebius N."/>
            <person name="Partida-Martinez L."/>
            <person name="Hertweck C."/>
        </authorList>
    </citation>
    <scope>NUCLEOTIDE SEQUENCE [LARGE SCALE GENOMIC DNA]</scope>
    <source>
        <strain evidence="2">DSM 19002 / CIP 109453 / HKI 454</strain>
        <plasmid evidence="1 2">pBRH02</plasmid>
    </source>
</reference>
<proteinExistence type="predicted"/>